<feature type="compositionally biased region" description="Basic and acidic residues" evidence="1">
    <location>
        <begin position="47"/>
        <end position="82"/>
    </location>
</feature>
<dbReference type="Proteomes" id="UP001642464">
    <property type="component" value="Unassembled WGS sequence"/>
</dbReference>
<evidence type="ECO:0000313" key="3">
    <source>
        <dbReference type="Proteomes" id="UP001642464"/>
    </source>
</evidence>
<gene>
    <name evidence="2" type="ORF">SCF082_LOCUS44983</name>
</gene>
<proteinExistence type="predicted"/>
<feature type="compositionally biased region" description="Basic and acidic residues" evidence="1">
    <location>
        <begin position="25"/>
        <end position="37"/>
    </location>
</feature>
<evidence type="ECO:0000313" key="2">
    <source>
        <dbReference type="EMBL" id="CAK9095784.1"/>
    </source>
</evidence>
<dbReference type="EMBL" id="CAXAMM010040849">
    <property type="protein sequence ID" value="CAK9095784.1"/>
    <property type="molecule type" value="Genomic_DNA"/>
</dbReference>
<keyword evidence="3" id="KW-1185">Reference proteome</keyword>
<feature type="compositionally biased region" description="Basic residues" evidence="1">
    <location>
        <begin position="83"/>
        <end position="98"/>
    </location>
</feature>
<reference evidence="2 3" key="1">
    <citation type="submission" date="2024-02" db="EMBL/GenBank/DDBJ databases">
        <authorList>
            <person name="Chen Y."/>
            <person name="Shah S."/>
            <person name="Dougan E. K."/>
            <person name="Thang M."/>
            <person name="Chan C."/>
        </authorList>
    </citation>
    <scope>NUCLEOTIDE SEQUENCE [LARGE SCALE GENOMIC DNA]</scope>
</reference>
<accession>A0ABP0R6C2</accession>
<comment type="caution">
    <text evidence="2">The sequence shown here is derived from an EMBL/GenBank/DDBJ whole genome shotgun (WGS) entry which is preliminary data.</text>
</comment>
<protein>
    <submittedName>
        <fullName evidence="2">Uncharacterized protein</fullName>
    </submittedName>
</protein>
<name>A0ABP0R6C2_9DINO</name>
<evidence type="ECO:0000256" key="1">
    <source>
        <dbReference type="SAM" id="MobiDB-lite"/>
    </source>
</evidence>
<feature type="region of interest" description="Disordered" evidence="1">
    <location>
        <begin position="1"/>
        <end position="116"/>
    </location>
</feature>
<feature type="compositionally biased region" description="Basic residues" evidence="1">
    <location>
        <begin position="106"/>
        <end position="116"/>
    </location>
</feature>
<organism evidence="2 3">
    <name type="scientific">Durusdinium trenchii</name>
    <dbReference type="NCBI Taxonomy" id="1381693"/>
    <lineage>
        <taxon>Eukaryota</taxon>
        <taxon>Sar</taxon>
        <taxon>Alveolata</taxon>
        <taxon>Dinophyceae</taxon>
        <taxon>Suessiales</taxon>
        <taxon>Symbiodiniaceae</taxon>
        <taxon>Durusdinium</taxon>
    </lineage>
</organism>
<feature type="non-terminal residue" evidence="2">
    <location>
        <position position="1"/>
    </location>
</feature>
<sequence>GSSSSDLPAGSPVDDTPRAKATLVPRKEEPKADEGAAKPKPQLVKRKSFEEKAAETQARLEAKLAKFHQDQEQKRIQEEVMKMRRREKEKKKKKKEKKKEKEAKLGGKKSKRKLSE</sequence>